<gene>
    <name evidence="1" type="ORF">GCM10007857_66990</name>
</gene>
<evidence type="ECO:0000313" key="1">
    <source>
        <dbReference type="EMBL" id="GLR89985.1"/>
    </source>
</evidence>
<evidence type="ECO:0000313" key="2">
    <source>
        <dbReference type="Proteomes" id="UP001156905"/>
    </source>
</evidence>
<dbReference type="RefSeq" id="WP_284272540.1">
    <property type="nucleotide sequence ID" value="NZ_BSOW01000030.1"/>
</dbReference>
<comment type="caution">
    <text evidence="1">The sequence shown here is derived from an EMBL/GenBank/DDBJ whole genome shotgun (WGS) entry which is preliminary data.</text>
</comment>
<organism evidence="1 2">
    <name type="scientific">Bradyrhizobium iriomotense</name>
    <dbReference type="NCBI Taxonomy" id="441950"/>
    <lineage>
        <taxon>Bacteria</taxon>
        <taxon>Pseudomonadati</taxon>
        <taxon>Pseudomonadota</taxon>
        <taxon>Alphaproteobacteria</taxon>
        <taxon>Hyphomicrobiales</taxon>
        <taxon>Nitrobacteraceae</taxon>
        <taxon>Bradyrhizobium</taxon>
    </lineage>
</organism>
<keyword evidence="2" id="KW-1185">Reference proteome</keyword>
<dbReference type="EMBL" id="BSOW01000030">
    <property type="protein sequence ID" value="GLR89985.1"/>
    <property type="molecule type" value="Genomic_DNA"/>
</dbReference>
<protein>
    <submittedName>
        <fullName evidence="1">Uncharacterized protein</fullName>
    </submittedName>
</protein>
<proteinExistence type="predicted"/>
<accession>A0ABQ6B8I9</accession>
<sequence length="72" mass="7790">MQVLQVRSGVFDPEDLSVLGKIYDEVVAALPASMRTPVNRTEIAKLVLGRIAAGEAELVLLRRLMVAIESVA</sequence>
<reference evidence="2" key="1">
    <citation type="journal article" date="2019" name="Int. J. Syst. Evol. Microbiol.">
        <title>The Global Catalogue of Microorganisms (GCM) 10K type strain sequencing project: providing services to taxonomists for standard genome sequencing and annotation.</title>
        <authorList>
            <consortium name="The Broad Institute Genomics Platform"/>
            <consortium name="The Broad Institute Genome Sequencing Center for Infectious Disease"/>
            <person name="Wu L."/>
            <person name="Ma J."/>
        </authorList>
    </citation>
    <scope>NUCLEOTIDE SEQUENCE [LARGE SCALE GENOMIC DNA]</scope>
    <source>
        <strain evidence="2">NBRC 102520</strain>
    </source>
</reference>
<name>A0ABQ6B8I9_9BRAD</name>
<dbReference type="Proteomes" id="UP001156905">
    <property type="component" value="Unassembled WGS sequence"/>
</dbReference>